<accession>A0ABD0UEQ0</accession>
<name>A0ABD0UEQ0_DENTH</name>
<comment type="caution">
    <text evidence="1">The sequence shown here is derived from an EMBL/GenBank/DDBJ whole genome shotgun (WGS) entry which is preliminary data.</text>
</comment>
<reference evidence="1 2" key="1">
    <citation type="journal article" date="2024" name="Plant Biotechnol. J.">
        <title>Dendrobium thyrsiflorum genome and its molecular insights into genes involved in important horticultural traits.</title>
        <authorList>
            <person name="Chen B."/>
            <person name="Wang J.Y."/>
            <person name="Zheng P.J."/>
            <person name="Li K.L."/>
            <person name="Liang Y.M."/>
            <person name="Chen X.F."/>
            <person name="Zhang C."/>
            <person name="Zhao X."/>
            <person name="He X."/>
            <person name="Zhang G.Q."/>
            <person name="Liu Z.J."/>
            <person name="Xu Q."/>
        </authorList>
    </citation>
    <scope>NUCLEOTIDE SEQUENCE [LARGE SCALE GENOMIC DNA]</scope>
    <source>
        <strain evidence="1">GZMU011</strain>
    </source>
</reference>
<dbReference type="AlphaFoldDB" id="A0ABD0UEQ0"/>
<protein>
    <submittedName>
        <fullName evidence="1">Uncharacterized protein</fullName>
    </submittedName>
</protein>
<dbReference type="EMBL" id="JANQDX010000017">
    <property type="protein sequence ID" value="KAL0908638.1"/>
    <property type="molecule type" value="Genomic_DNA"/>
</dbReference>
<organism evidence="1 2">
    <name type="scientific">Dendrobium thyrsiflorum</name>
    <name type="common">Pinecone-like raceme dendrobium</name>
    <name type="synonym">Orchid</name>
    <dbReference type="NCBI Taxonomy" id="117978"/>
    <lineage>
        <taxon>Eukaryota</taxon>
        <taxon>Viridiplantae</taxon>
        <taxon>Streptophyta</taxon>
        <taxon>Embryophyta</taxon>
        <taxon>Tracheophyta</taxon>
        <taxon>Spermatophyta</taxon>
        <taxon>Magnoliopsida</taxon>
        <taxon>Liliopsida</taxon>
        <taxon>Asparagales</taxon>
        <taxon>Orchidaceae</taxon>
        <taxon>Epidendroideae</taxon>
        <taxon>Malaxideae</taxon>
        <taxon>Dendrobiinae</taxon>
        <taxon>Dendrobium</taxon>
    </lineage>
</organism>
<keyword evidence="2" id="KW-1185">Reference proteome</keyword>
<dbReference type="Proteomes" id="UP001552299">
    <property type="component" value="Unassembled WGS sequence"/>
</dbReference>
<evidence type="ECO:0000313" key="2">
    <source>
        <dbReference type="Proteomes" id="UP001552299"/>
    </source>
</evidence>
<gene>
    <name evidence="1" type="ORF">M5K25_023142</name>
</gene>
<evidence type="ECO:0000313" key="1">
    <source>
        <dbReference type="EMBL" id="KAL0908638.1"/>
    </source>
</evidence>
<proteinExistence type="predicted"/>
<sequence>MNVAEIDRISNRPWNTIAASAPGWRIVTLTTAPVAASTDIPSLRRRENRARQSTISWPPGISSTYGRIAADGSASFVIITGGFGLFLDPGGRPRGRFANSMLAPSPACGGGRGCGGFLSFFSPSFRLLPIPCTLSTSSENGSGFMMSRLFKIMNGLFQSSNIYLA</sequence>